<keyword evidence="5" id="KW-0029">Amino-acid transport</keyword>
<organism evidence="7 8">
    <name type="scientific">Microvirga arabica</name>
    <dbReference type="NCBI Taxonomy" id="1128671"/>
    <lineage>
        <taxon>Bacteria</taxon>
        <taxon>Pseudomonadati</taxon>
        <taxon>Pseudomonadota</taxon>
        <taxon>Alphaproteobacteria</taxon>
        <taxon>Hyphomicrobiales</taxon>
        <taxon>Methylobacteriaceae</taxon>
        <taxon>Microvirga</taxon>
    </lineage>
</organism>
<evidence type="ECO:0000256" key="5">
    <source>
        <dbReference type="ARBA" id="ARBA00022970"/>
    </source>
</evidence>
<dbReference type="PANTHER" id="PTHR43820">
    <property type="entry name" value="HIGH-AFFINITY BRANCHED-CHAIN AMINO ACID TRANSPORT ATP-BINDING PROTEIN LIVF"/>
    <property type="match status" value="1"/>
</dbReference>
<evidence type="ECO:0000256" key="1">
    <source>
        <dbReference type="ARBA" id="ARBA00005417"/>
    </source>
</evidence>
<dbReference type="SUPFAM" id="SSF52540">
    <property type="entry name" value="P-loop containing nucleoside triphosphate hydrolases"/>
    <property type="match status" value="1"/>
</dbReference>
<dbReference type="InterPro" id="IPR052156">
    <property type="entry name" value="BCAA_Transport_ATP-bd_LivF"/>
</dbReference>
<keyword evidence="8" id="KW-1185">Reference proteome</keyword>
<keyword evidence="4 7" id="KW-0067">ATP-binding</keyword>
<evidence type="ECO:0000256" key="2">
    <source>
        <dbReference type="ARBA" id="ARBA00022448"/>
    </source>
</evidence>
<dbReference type="SMART" id="SM00382">
    <property type="entry name" value="AAA"/>
    <property type="match status" value="1"/>
</dbReference>
<comment type="caution">
    <text evidence="7">The sequence shown here is derived from an EMBL/GenBank/DDBJ whole genome shotgun (WGS) entry which is preliminary data.</text>
</comment>
<dbReference type="InterPro" id="IPR027417">
    <property type="entry name" value="P-loop_NTPase"/>
</dbReference>
<feature type="domain" description="ABC transporter" evidence="6">
    <location>
        <begin position="5"/>
        <end position="232"/>
    </location>
</feature>
<dbReference type="PROSITE" id="PS00211">
    <property type="entry name" value="ABC_TRANSPORTER_1"/>
    <property type="match status" value="1"/>
</dbReference>
<name>A0ABV6YG97_9HYPH</name>
<dbReference type="Gene3D" id="3.40.50.300">
    <property type="entry name" value="P-loop containing nucleotide triphosphate hydrolases"/>
    <property type="match status" value="1"/>
</dbReference>
<reference evidence="7 8" key="1">
    <citation type="submission" date="2024-09" db="EMBL/GenBank/DDBJ databases">
        <title>Nodulacao em especies de Leguminosae Basais da Amazonia e Caracterizacao dos Rizobios e Bacterias Associadas aos Nodulos.</title>
        <authorList>
            <person name="Jambeiro I.C.A."/>
            <person name="Lopes I.S."/>
            <person name="Aguiar E.R.G.R."/>
            <person name="Santos A.F.J."/>
            <person name="Dos Santos J.M.F."/>
            <person name="Gross E."/>
        </authorList>
    </citation>
    <scope>NUCLEOTIDE SEQUENCE [LARGE SCALE GENOMIC DNA]</scope>
    <source>
        <strain evidence="7 8">BRUESC1165</strain>
    </source>
</reference>
<evidence type="ECO:0000313" key="8">
    <source>
        <dbReference type="Proteomes" id="UP001593940"/>
    </source>
</evidence>
<evidence type="ECO:0000256" key="4">
    <source>
        <dbReference type="ARBA" id="ARBA00022840"/>
    </source>
</evidence>
<comment type="similarity">
    <text evidence="1">Belongs to the ABC transporter superfamily.</text>
</comment>
<evidence type="ECO:0000313" key="7">
    <source>
        <dbReference type="EMBL" id="MFC1460304.1"/>
    </source>
</evidence>
<dbReference type="PANTHER" id="PTHR43820:SF2">
    <property type="entry name" value="ABC TRANSPORTER ATP-BINDING PROTEIN"/>
    <property type="match status" value="1"/>
</dbReference>
<dbReference type="CDD" id="cd03224">
    <property type="entry name" value="ABC_TM1139_LivF_branched"/>
    <property type="match status" value="1"/>
</dbReference>
<keyword evidence="3" id="KW-0547">Nucleotide-binding</keyword>
<sequence length="244" mass="26385">MSDLLTLQKVSAGYGEAIVIANIDLHLKPGEALAVLGRNGTGKTTLLNTIIGVTRHRGGSIVLDGRDLTTARSDRRAHAGIGWVPQERNIFKSLTVEENLTAVSRPGPWNVNRVYDMFPRLKERRTNMGNQLSGGEQQMLAVARALVLNPKLLLLDEPTEGLAPIIIEELLAALTRIIRGEGMSAIVVEQHAQKILGVTDNALILDRGTIVHASSSRALIEDPAALEQHLGVTAKKKPMRAASH</sequence>
<protein>
    <submittedName>
        <fullName evidence="7">ABC transporter ATP-binding protein</fullName>
    </submittedName>
</protein>
<evidence type="ECO:0000259" key="6">
    <source>
        <dbReference type="PROSITE" id="PS50893"/>
    </source>
</evidence>
<dbReference type="InterPro" id="IPR003439">
    <property type="entry name" value="ABC_transporter-like_ATP-bd"/>
</dbReference>
<dbReference type="RefSeq" id="WP_377031567.1">
    <property type="nucleotide sequence ID" value="NZ_JBHOMY010000121.1"/>
</dbReference>
<dbReference type="PROSITE" id="PS50893">
    <property type="entry name" value="ABC_TRANSPORTER_2"/>
    <property type="match status" value="1"/>
</dbReference>
<proteinExistence type="inferred from homology"/>
<dbReference type="InterPro" id="IPR003593">
    <property type="entry name" value="AAA+_ATPase"/>
</dbReference>
<dbReference type="GO" id="GO:0005524">
    <property type="term" value="F:ATP binding"/>
    <property type="evidence" value="ECO:0007669"/>
    <property type="project" value="UniProtKB-KW"/>
</dbReference>
<gene>
    <name evidence="7" type="ORF">ACETIH_27075</name>
</gene>
<dbReference type="Proteomes" id="UP001593940">
    <property type="component" value="Unassembled WGS sequence"/>
</dbReference>
<accession>A0ABV6YG97</accession>
<keyword evidence="2" id="KW-0813">Transport</keyword>
<dbReference type="InterPro" id="IPR017871">
    <property type="entry name" value="ABC_transporter-like_CS"/>
</dbReference>
<evidence type="ECO:0000256" key="3">
    <source>
        <dbReference type="ARBA" id="ARBA00022741"/>
    </source>
</evidence>
<dbReference type="Pfam" id="PF00005">
    <property type="entry name" value="ABC_tran"/>
    <property type="match status" value="1"/>
</dbReference>
<dbReference type="EMBL" id="JBHOMY010000121">
    <property type="protein sequence ID" value="MFC1460304.1"/>
    <property type="molecule type" value="Genomic_DNA"/>
</dbReference>